<evidence type="ECO:0000313" key="17">
    <source>
        <dbReference type="Proteomes" id="UP000007305"/>
    </source>
</evidence>
<reference evidence="16" key="3">
    <citation type="submission" date="2021-05" db="UniProtKB">
        <authorList>
            <consortium name="EnsemblPlants"/>
        </authorList>
    </citation>
    <scope>IDENTIFICATION</scope>
    <source>
        <strain evidence="16">cv. B73</strain>
    </source>
</reference>
<dbReference type="InterPro" id="IPR019780">
    <property type="entry name" value="Germin_Mn-BS"/>
</dbReference>
<comment type="subcellular location">
    <subcellularLocation>
        <location evidence="2 14">Secreted</location>
        <location evidence="2 14">Extracellular space</location>
        <location evidence="2 14">Apoplast</location>
    </subcellularLocation>
</comment>
<feature type="binding site" evidence="12">
    <location>
        <position position="113"/>
    </location>
    <ligand>
        <name>Mn(2+)</name>
        <dbReference type="ChEBI" id="CHEBI:29035"/>
    </ligand>
</feature>
<evidence type="ECO:0000256" key="5">
    <source>
        <dbReference type="ARBA" id="ARBA00022523"/>
    </source>
</evidence>
<feature type="binding site" evidence="12">
    <location>
        <position position="158"/>
    </location>
    <ligand>
        <name>Mn(2+)</name>
        <dbReference type="ChEBI" id="CHEBI:29035"/>
    </ligand>
</feature>
<keyword evidence="10 11" id="KW-0464">Manganese</keyword>
<protein>
    <recommendedName>
        <fullName evidence="14">Germin-like protein</fullName>
    </recommendedName>
</protein>
<evidence type="ECO:0000256" key="3">
    <source>
        <dbReference type="ARBA" id="ARBA00007456"/>
    </source>
</evidence>
<dbReference type="SMART" id="SM00835">
    <property type="entry name" value="Cupin_1"/>
    <property type="match status" value="1"/>
</dbReference>
<feature type="domain" description="Cupin type-1" evidence="15">
    <location>
        <begin position="63"/>
        <end position="210"/>
    </location>
</feature>
<dbReference type="SUPFAM" id="SSF51182">
    <property type="entry name" value="RmlC-like cupins"/>
    <property type="match status" value="1"/>
</dbReference>
<organism evidence="16 17">
    <name type="scientific">Zea mays</name>
    <name type="common">Maize</name>
    <dbReference type="NCBI Taxonomy" id="4577"/>
    <lineage>
        <taxon>Eukaryota</taxon>
        <taxon>Viridiplantae</taxon>
        <taxon>Streptophyta</taxon>
        <taxon>Embryophyta</taxon>
        <taxon>Tracheophyta</taxon>
        <taxon>Spermatophyta</taxon>
        <taxon>Magnoliopsida</taxon>
        <taxon>Liliopsida</taxon>
        <taxon>Poales</taxon>
        <taxon>Poaceae</taxon>
        <taxon>PACMAD clade</taxon>
        <taxon>Panicoideae</taxon>
        <taxon>Andropogonodae</taxon>
        <taxon>Andropogoneae</taxon>
        <taxon>Tripsacinae</taxon>
        <taxon>Zea</taxon>
    </lineage>
</organism>
<comment type="function">
    <text evidence="1">May play a role in plant defense. Probably has no oxalate oxidase activity even if the active site is conserved.</text>
</comment>
<dbReference type="InterPro" id="IPR006045">
    <property type="entry name" value="Cupin_1"/>
</dbReference>
<keyword evidence="8 14" id="KW-0732">Signal</keyword>
<dbReference type="Gramene" id="Zm00001eb040300_T001">
    <property type="protein sequence ID" value="Zm00001eb040300_P001"/>
    <property type="gene ID" value="Zm00001eb040300"/>
</dbReference>
<dbReference type="PANTHER" id="PTHR31238">
    <property type="entry name" value="GERMIN-LIKE PROTEIN SUBFAMILY 3 MEMBER 3"/>
    <property type="match status" value="1"/>
</dbReference>
<evidence type="ECO:0000256" key="4">
    <source>
        <dbReference type="ARBA" id="ARBA00011268"/>
    </source>
</evidence>
<evidence type="ECO:0000256" key="12">
    <source>
        <dbReference type="PIRSR" id="PIRSR601929-2"/>
    </source>
</evidence>
<dbReference type="Proteomes" id="UP000007305">
    <property type="component" value="Chromosome 1"/>
</dbReference>
<dbReference type="InParanoid" id="A0A804LVS4"/>
<feature type="disulfide bond" evidence="13">
    <location>
        <begin position="34"/>
        <end position="49"/>
    </location>
</feature>
<comment type="subunit">
    <text evidence="4">Oligomer (believed to be a pentamer but probably hexamer).</text>
</comment>
<dbReference type="InterPro" id="IPR001929">
    <property type="entry name" value="Germin"/>
</dbReference>
<dbReference type="GO" id="GO:0031012">
    <property type="term" value="C:extracellular matrix"/>
    <property type="evidence" value="ECO:0000318"/>
    <property type="project" value="GO_Central"/>
</dbReference>
<gene>
    <name evidence="16" type="primary">LOC103643231</name>
</gene>
<dbReference type="FunFam" id="2.60.120.10:FF:000047">
    <property type="entry name" value="Auxin-binding protein ABP19a"/>
    <property type="match status" value="1"/>
</dbReference>
<feature type="binding site" evidence="11">
    <location>
        <position position="118"/>
    </location>
    <ligand>
        <name>oxalate</name>
        <dbReference type="ChEBI" id="CHEBI:30623"/>
    </ligand>
</feature>
<evidence type="ECO:0000256" key="11">
    <source>
        <dbReference type="PIRSR" id="PIRSR601929-1"/>
    </source>
</evidence>
<proteinExistence type="evidence at protein level"/>
<evidence type="ECO:0000259" key="15">
    <source>
        <dbReference type="SMART" id="SM00835"/>
    </source>
</evidence>
<dbReference type="Gene3D" id="2.60.120.10">
    <property type="entry name" value="Jelly Rolls"/>
    <property type="match status" value="1"/>
</dbReference>
<evidence type="ECO:0000256" key="7">
    <source>
        <dbReference type="ARBA" id="ARBA00022723"/>
    </source>
</evidence>
<dbReference type="GO" id="GO:0048046">
    <property type="term" value="C:apoplast"/>
    <property type="evidence" value="ECO:0007669"/>
    <property type="project" value="UniProtKB-SubCell"/>
</dbReference>
<comment type="similarity">
    <text evidence="3 14">Belongs to the germin family.</text>
</comment>
<evidence type="ECO:0007829" key="18">
    <source>
        <dbReference type="PeptideAtlas" id="A0A804LVS4"/>
    </source>
</evidence>
<reference evidence="16" key="2">
    <citation type="submission" date="2019-07" db="EMBL/GenBank/DDBJ databases">
        <authorList>
            <person name="Seetharam A."/>
            <person name="Woodhouse M."/>
            <person name="Cannon E."/>
        </authorList>
    </citation>
    <scope>NUCLEOTIDE SEQUENCE [LARGE SCALE GENOMIC DNA]</scope>
    <source>
        <strain evidence="16">cv. B73</strain>
    </source>
</reference>
<dbReference type="FunCoup" id="A0A804LVS4">
    <property type="interactions" value="7"/>
</dbReference>
<keyword evidence="17" id="KW-1185">Reference proteome</keyword>
<evidence type="ECO:0000313" key="16">
    <source>
        <dbReference type="EnsemblPlants" id="Zm00001eb040300_P001"/>
    </source>
</evidence>
<name>A0A804LVS4_MAIZE</name>
<dbReference type="Pfam" id="PF00190">
    <property type="entry name" value="Cupin_1"/>
    <property type="match status" value="1"/>
</dbReference>
<dbReference type="EnsemblPlants" id="Zm00001eb040300_T001">
    <property type="protein sequence ID" value="Zm00001eb040300_P001"/>
    <property type="gene ID" value="Zm00001eb040300"/>
</dbReference>
<keyword evidence="18" id="KW-1267">Proteomics identification</keyword>
<evidence type="ECO:0000256" key="9">
    <source>
        <dbReference type="ARBA" id="ARBA00023157"/>
    </source>
</evidence>
<keyword evidence="7 11" id="KW-0479">Metal-binding</keyword>
<dbReference type="AlphaFoldDB" id="A0A804LVS4"/>
<keyword evidence="6 14" id="KW-0964">Secreted</keyword>
<sequence length="232" mass="24545">MAPSKAVVAHLVVLLVPLLSLLPFSSHALTQDLCVANRLLPDTPSGYPCKPKGLVSSDDFYSDALARPGPVIAPFNTSLASAAVKQLPGLNGLGISATRVDVRPGGGVPMHTHPEASEVMFVLEGTFSAGFISAETNKAYVKSLKKGDLYVFPQGLLHFQFNTGNTTATAIAAYSNQNPGLQIAVYALFGNTLTVETVNKTTFVTKEEVMTHEAQGPLRPVVSAILINARQD</sequence>
<reference evidence="17" key="1">
    <citation type="submission" date="2015-12" db="EMBL/GenBank/DDBJ databases">
        <title>Update maize B73 reference genome by single molecule sequencing technologies.</title>
        <authorList>
            <consortium name="Maize Genome Sequencing Project"/>
            <person name="Ware D."/>
        </authorList>
    </citation>
    <scope>NUCLEOTIDE SEQUENCE [LARGE SCALE GENOMIC DNA]</scope>
    <source>
        <strain evidence="17">cv. B73</strain>
    </source>
</reference>
<evidence type="ECO:0000256" key="13">
    <source>
        <dbReference type="PIRSR" id="PIRSR601929-3"/>
    </source>
</evidence>
<evidence type="ECO:0000256" key="1">
    <source>
        <dbReference type="ARBA" id="ARBA00003629"/>
    </source>
</evidence>
<feature type="signal peptide" evidence="14">
    <location>
        <begin position="1"/>
        <end position="28"/>
    </location>
</feature>
<keyword evidence="9 13" id="KW-1015">Disulfide bond</keyword>
<evidence type="ECO:0000256" key="6">
    <source>
        <dbReference type="ARBA" id="ARBA00022525"/>
    </source>
</evidence>
<feature type="chain" id="PRO_5033111049" description="Germin-like protein" evidence="14">
    <location>
        <begin position="29"/>
        <end position="232"/>
    </location>
</feature>
<feature type="binding site" evidence="12">
    <location>
        <position position="111"/>
    </location>
    <ligand>
        <name>Mn(2+)</name>
        <dbReference type="ChEBI" id="CHEBI:29035"/>
    </ligand>
</feature>
<dbReference type="GO" id="GO:0030145">
    <property type="term" value="F:manganese ion binding"/>
    <property type="evidence" value="ECO:0007669"/>
    <property type="project" value="UniProtKB-UniRule"/>
</dbReference>
<feature type="binding site" evidence="12">
    <location>
        <position position="118"/>
    </location>
    <ligand>
        <name>Mn(2+)</name>
        <dbReference type="ChEBI" id="CHEBI:29035"/>
    </ligand>
</feature>
<accession>A0A804LVS4</accession>
<dbReference type="InterPro" id="IPR014710">
    <property type="entry name" value="RmlC-like_jellyroll"/>
</dbReference>
<evidence type="ECO:0000256" key="10">
    <source>
        <dbReference type="ARBA" id="ARBA00023211"/>
    </source>
</evidence>
<dbReference type="PRINTS" id="PR00325">
    <property type="entry name" value="GERMIN"/>
</dbReference>
<feature type="binding site" evidence="11">
    <location>
        <position position="113"/>
    </location>
    <ligand>
        <name>oxalate</name>
        <dbReference type="ChEBI" id="CHEBI:30623"/>
    </ligand>
</feature>
<dbReference type="PROSITE" id="PS00725">
    <property type="entry name" value="GERMIN"/>
    <property type="match status" value="1"/>
</dbReference>
<evidence type="ECO:0000256" key="8">
    <source>
        <dbReference type="ARBA" id="ARBA00022729"/>
    </source>
</evidence>
<dbReference type="InterPro" id="IPR011051">
    <property type="entry name" value="RmlC_Cupin_sf"/>
</dbReference>
<keyword evidence="5 14" id="KW-0052">Apoplast</keyword>
<evidence type="ECO:0000256" key="2">
    <source>
        <dbReference type="ARBA" id="ARBA00004271"/>
    </source>
</evidence>
<evidence type="ECO:0000256" key="14">
    <source>
        <dbReference type="RuleBase" id="RU366015"/>
    </source>
</evidence>
<dbReference type="CDD" id="cd02241">
    <property type="entry name" value="cupin_OxOx"/>
    <property type="match status" value="1"/>
</dbReference>